<evidence type="ECO:0000256" key="1">
    <source>
        <dbReference type="SAM" id="SignalP"/>
    </source>
</evidence>
<dbReference type="HOGENOM" id="CLU_1609495_0_0_11"/>
<evidence type="ECO:0000313" key="3">
    <source>
        <dbReference type="Proteomes" id="UP000002204"/>
    </source>
</evidence>
<dbReference type="AlphaFoldDB" id="C0ZX66"/>
<reference evidence="3" key="1">
    <citation type="submission" date="2005-03" db="EMBL/GenBank/DDBJ databases">
        <title>Comparison of the complete genome sequences of Rhodococcus erythropolis PR4 and Rhodococcus opacus B4.</title>
        <authorList>
            <person name="Takarada H."/>
            <person name="Sekine M."/>
            <person name="Hosoyama A."/>
            <person name="Yamada R."/>
            <person name="Fujisawa T."/>
            <person name="Omata S."/>
            <person name="Shimizu A."/>
            <person name="Tsukatani N."/>
            <person name="Tanikawa S."/>
            <person name="Fujita N."/>
            <person name="Harayama S."/>
        </authorList>
    </citation>
    <scope>NUCLEOTIDE SEQUENCE [LARGE SCALE GENOMIC DNA]</scope>
    <source>
        <strain evidence="3">PR4 / NBRC 100887</strain>
    </source>
</reference>
<dbReference type="KEGG" id="rer:RER_22430"/>
<name>C0ZX66_RHOE4</name>
<feature type="signal peptide" evidence="1">
    <location>
        <begin position="1"/>
        <end position="26"/>
    </location>
</feature>
<gene>
    <name evidence="2" type="ordered locus">RER_22430</name>
</gene>
<dbReference type="PROSITE" id="PS51257">
    <property type="entry name" value="PROKAR_LIPOPROTEIN"/>
    <property type="match status" value="1"/>
</dbReference>
<accession>C0ZX66</accession>
<feature type="chain" id="PRO_5039262311" description="Lipoprotein" evidence="1">
    <location>
        <begin position="27"/>
        <end position="165"/>
    </location>
</feature>
<protein>
    <recommendedName>
        <fullName evidence="4">Lipoprotein</fullName>
    </recommendedName>
</protein>
<reference evidence="2 3" key="2">
    <citation type="journal article" date="2006" name="Environ. Microbiol.">
        <title>Sequence analysis of three plasmids harboured in Rhodococcus erythropolis strain PR4.</title>
        <authorList>
            <person name="Sekine M."/>
            <person name="Tanikawa S."/>
            <person name="Omata S."/>
            <person name="Saito M."/>
            <person name="Fujisawa T."/>
            <person name="Tsukatani N."/>
            <person name="Tajima T."/>
            <person name="Sekigawa T."/>
            <person name="Kosugi H."/>
            <person name="Matsuo Y."/>
            <person name="Nishiko R."/>
            <person name="Imamura K."/>
            <person name="Ito M."/>
            <person name="Narita H."/>
            <person name="Tago S."/>
            <person name="Fujita N."/>
            <person name="Harayama S."/>
        </authorList>
    </citation>
    <scope>NUCLEOTIDE SEQUENCE [LARGE SCALE GENOMIC DNA]</scope>
    <source>
        <strain evidence="3">PR4 / NBRC 100887</strain>
    </source>
</reference>
<keyword evidence="1" id="KW-0732">Signal</keyword>
<evidence type="ECO:0008006" key="4">
    <source>
        <dbReference type="Google" id="ProtNLM"/>
    </source>
</evidence>
<evidence type="ECO:0000313" key="2">
    <source>
        <dbReference type="EMBL" id="BAH32951.1"/>
    </source>
</evidence>
<proteinExistence type="predicted"/>
<sequence length="165" mass="17073">MKKTLVGVLIVTGLALVGCGASENDAAPNTARAVTSSTPASNPTSPVIPAVWDRESIISKLQKASGEYEACKTLGTRECVIATSRGDQVVDSVRAGISSKPEWAPIMEVILEADSASNLLDGQCLSGLAAQESASDMNACTAALRTLSGLAEEAEFRLNKTGFSN</sequence>
<dbReference type="Proteomes" id="UP000002204">
    <property type="component" value="Chromosome"/>
</dbReference>
<organism evidence="2 3">
    <name type="scientific">Rhodococcus erythropolis (strain PR4 / NBRC 100887)</name>
    <dbReference type="NCBI Taxonomy" id="234621"/>
    <lineage>
        <taxon>Bacteria</taxon>
        <taxon>Bacillati</taxon>
        <taxon>Actinomycetota</taxon>
        <taxon>Actinomycetes</taxon>
        <taxon>Mycobacteriales</taxon>
        <taxon>Nocardiaceae</taxon>
        <taxon>Rhodococcus</taxon>
        <taxon>Rhodococcus erythropolis group</taxon>
    </lineage>
</organism>
<dbReference type="EMBL" id="AP008957">
    <property type="protein sequence ID" value="BAH32951.1"/>
    <property type="molecule type" value="Genomic_DNA"/>
</dbReference>